<dbReference type="InterPro" id="IPR033443">
    <property type="entry name" value="PROP1-like_PPR_dom"/>
</dbReference>
<dbReference type="SUPFAM" id="SSF48452">
    <property type="entry name" value="TPR-like"/>
    <property type="match status" value="1"/>
</dbReference>
<dbReference type="GO" id="GO:0005739">
    <property type="term" value="C:mitochondrion"/>
    <property type="evidence" value="ECO:0007669"/>
    <property type="project" value="TreeGrafter"/>
</dbReference>
<evidence type="ECO:0000313" key="7">
    <source>
        <dbReference type="Proteomes" id="UP001179952"/>
    </source>
</evidence>
<keyword evidence="2" id="KW-0677">Repeat</keyword>
<dbReference type="Proteomes" id="UP001179952">
    <property type="component" value="Unassembled WGS sequence"/>
</dbReference>
<reference evidence="6" key="2">
    <citation type="submission" date="2023-06" db="EMBL/GenBank/DDBJ databases">
        <authorList>
            <person name="Ma L."/>
            <person name="Liu K.-W."/>
            <person name="Li Z."/>
            <person name="Hsiao Y.-Y."/>
            <person name="Qi Y."/>
            <person name="Fu T."/>
            <person name="Tang G."/>
            <person name="Zhang D."/>
            <person name="Sun W.-H."/>
            <person name="Liu D.-K."/>
            <person name="Li Y."/>
            <person name="Chen G.-Z."/>
            <person name="Liu X.-D."/>
            <person name="Liao X.-Y."/>
            <person name="Jiang Y.-T."/>
            <person name="Yu X."/>
            <person name="Hao Y."/>
            <person name="Huang J."/>
            <person name="Zhao X.-W."/>
            <person name="Ke S."/>
            <person name="Chen Y.-Y."/>
            <person name="Wu W.-L."/>
            <person name="Hsu J.-L."/>
            <person name="Lin Y.-F."/>
            <person name="Huang M.-D."/>
            <person name="Li C.-Y."/>
            <person name="Huang L."/>
            <person name="Wang Z.-W."/>
            <person name="Zhao X."/>
            <person name="Zhong W.-Y."/>
            <person name="Peng D.-H."/>
            <person name="Ahmad S."/>
            <person name="Lan S."/>
            <person name="Zhang J.-S."/>
            <person name="Tsai W.-C."/>
            <person name="Van De Peer Y."/>
            <person name="Liu Z.-J."/>
        </authorList>
    </citation>
    <scope>NUCLEOTIDE SEQUENCE</scope>
    <source>
        <strain evidence="6">SCP</strain>
        <tissue evidence="6">Leaves</tissue>
    </source>
</reference>
<feature type="region of interest" description="Disordered" evidence="4">
    <location>
        <begin position="123"/>
        <end position="153"/>
    </location>
</feature>
<dbReference type="PROSITE" id="PS51375">
    <property type="entry name" value="PPR"/>
    <property type="match status" value="1"/>
</dbReference>
<dbReference type="AlphaFoldDB" id="A0AAV9BL33"/>
<accession>A0AAV9BL33</accession>
<feature type="repeat" description="PPR" evidence="3">
    <location>
        <begin position="462"/>
        <end position="496"/>
    </location>
</feature>
<comment type="caution">
    <text evidence="6">The sequence shown here is derived from an EMBL/GenBank/DDBJ whole genome shotgun (WGS) entry which is preliminary data.</text>
</comment>
<reference evidence="6" key="1">
    <citation type="journal article" date="2023" name="Nat. Commun.">
        <title>Diploid and tetraploid genomes of Acorus and the evolution of monocots.</title>
        <authorList>
            <person name="Ma L."/>
            <person name="Liu K.W."/>
            <person name="Li Z."/>
            <person name="Hsiao Y.Y."/>
            <person name="Qi Y."/>
            <person name="Fu T."/>
            <person name="Tang G.D."/>
            <person name="Zhang D."/>
            <person name="Sun W.H."/>
            <person name="Liu D.K."/>
            <person name="Li Y."/>
            <person name="Chen G.Z."/>
            <person name="Liu X.D."/>
            <person name="Liao X.Y."/>
            <person name="Jiang Y.T."/>
            <person name="Yu X."/>
            <person name="Hao Y."/>
            <person name="Huang J."/>
            <person name="Zhao X.W."/>
            <person name="Ke S."/>
            <person name="Chen Y.Y."/>
            <person name="Wu W.L."/>
            <person name="Hsu J.L."/>
            <person name="Lin Y.F."/>
            <person name="Huang M.D."/>
            <person name="Li C.Y."/>
            <person name="Huang L."/>
            <person name="Wang Z.W."/>
            <person name="Zhao X."/>
            <person name="Zhong W.Y."/>
            <person name="Peng D.H."/>
            <person name="Ahmad S."/>
            <person name="Lan S."/>
            <person name="Zhang J.S."/>
            <person name="Tsai W.C."/>
            <person name="Van de Peer Y."/>
            <person name="Liu Z.J."/>
        </authorList>
    </citation>
    <scope>NUCLEOTIDE SEQUENCE</scope>
    <source>
        <strain evidence="6">SCP</strain>
    </source>
</reference>
<name>A0AAV9BL33_ACOGR</name>
<dbReference type="Gene3D" id="1.25.40.10">
    <property type="entry name" value="Tetratricopeptide repeat domain"/>
    <property type="match status" value="3"/>
</dbReference>
<keyword evidence="7" id="KW-1185">Reference proteome</keyword>
<dbReference type="GO" id="GO:0003729">
    <property type="term" value="F:mRNA binding"/>
    <property type="evidence" value="ECO:0007669"/>
    <property type="project" value="UniProtKB-ARBA"/>
</dbReference>
<dbReference type="Pfam" id="PF17177">
    <property type="entry name" value="PPR_long"/>
    <property type="match status" value="1"/>
</dbReference>
<organism evidence="6 7">
    <name type="scientific">Acorus gramineus</name>
    <name type="common">Dwarf sweet flag</name>
    <dbReference type="NCBI Taxonomy" id="55184"/>
    <lineage>
        <taxon>Eukaryota</taxon>
        <taxon>Viridiplantae</taxon>
        <taxon>Streptophyta</taxon>
        <taxon>Embryophyta</taxon>
        <taxon>Tracheophyta</taxon>
        <taxon>Spermatophyta</taxon>
        <taxon>Magnoliopsida</taxon>
        <taxon>Liliopsida</taxon>
        <taxon>Acoraceae</taxon>
        <taxon>Acorus</taxon>
    </lineage>
</organism>
<proteinExistence type="inferred from homology"/>
<dbReference type="EMBL" id="JAUJYN010000002">
    <property type="protein sequence ID" value="KAK1277350.1"/>
    <property type="molecule type" value="Genomic_DNA"/>
</dbReference>
<evidence type="ECO:0000256" key="2">
    <source>
        <dbReference type="ARBA" id="ARBA00022737"/>
    </source>
</evidence>
<dbReference type="Pfam" id="PF01535">
    <property type="entry name" value="PPR"/>
    <property type="match status" value="3"/>
</dbReference>
<feature type="domain" description="PROP1-like PPR" evidence="5">
    <location>
        <begin position="260"/>
        <end position="416"/>
    </location>
</feature>
<dbReference type="InterPro" id="IPR002885">
    <property type="entry name" value="PPR_rpt"/>
</dbReference>
<evidence type="ECO:0000256" key="1">
    <source>
        <dbReference type="ARBA" id="ARBA00007626"/>
    </source>
</evidence>
<gene>
    <name evidence="6" type="ORF">QJS04_geneDACA003593</name>
</gene>
<feature type="compositionally biased region" description="Basic and acidic residues" evidence="4">
    <location>
        <begin position="123"/>
        <end position="135"/>
    </location>
</feature>
<dbReference type="PANTHER" id="PTHR45717:SF15">
    <property type="entry name" value="AGL218WP"/>
    <property type="match status" value="1"/>
</dbReference>
<comment type="similarity">
    <text evidence="1">Belongs to the PPR family. P subfamily.</text>
</comment>
<feature type="compositionally biased region" description="Basic and acidic residues" evidence="4">
    <location>
        <begin position="143"/>
        <end position="153"/>
    </location>
</feature>
<evidence type="ECO:0000259" key="5">
    <source>
        <dbReference type="Pfam" id="PF17177"/>
    </source>
</evidence>
<dbReference type="PANTHER" id="PTHR45717">
    <property type="entry name" value="OS12G0527900 PROTEIN"/>
    <property type="match status" value="1"/>
</dbReference>
<protein>
    <submittedName>
        <fullName evidence="6">Pentatricopeptide repeat-containing protein</fullName>
    </submittedName>
</protein>
<evidence type="ECO:0000256" key="4">
    <source>
        <dbReference type="SAM" id="MobiDB-lite"/>
    </source>
</evidence>
<evidence type="ECO:0000256" key="3">
    <source>
        <dbReference type="PROSITE-ProRule" id="PRU00708"/>
    </source>
</evidence>
<evidence type="ECO:0000313" key="6">
    <source>
        <dbReference type="EMBL" id="KAK1277350.1"/>
    </source>
</evidence>
<sequence>MWALRRAANPLRNHGYHFGATRASFVTVNIFNGNVEQDVHAPDHGEILVGSCLLPRGFSVGTSMTKKFFVGSRDLSSHTGKKTTDEIEEGFPDLENSFVADIEAENDAGQEKDEELMSGEHADELPGEASDHELPFSDSESVGTDKEKPMQDRISDTSPLCEIILETPRQSVKSAIDKWIQEGNSLERTEYYIVSSNLRRRRFYGKALELSEWVEKKKDIDFIERDYASRTDLIAKVFGMYEAEKYVKNIPESFRGELVYRTLLANCVFAFNTRKAEEIVIKIKELKLPISTFVCNQLLMLYSRSDRSKVQGVLKMMEKENVKPSSMTYSILINIKGHAGDIDGMEKVIGTMKADAIETNFQMQAMVAKHYISAGHTEKAEEILKEMEAGDLKKNRGACKDLLRLYASLNKPDEVARVWEIVKPTPYLGELLSLIEAWGKLGRVEEAEAAFETILKTLKKPPLKSYNVLMSIYASHGLLSKGKELANKMSQSGASVGPLAWDALVKLYVGAGELEKADSILDKAAKQNPNARPLYNSYMTIMNKYAMNGDVHNTEKIFHRMRRIGYTGRLQQYHALLQAYINANMPPYGFRERIKADNRTPSMAIMKLLSQSDPFKKTSISELLD</sequence>
<dbReference type="InterPro" id="IPR011990">
    <property type="entry name" value="TPR-like_helical_dom_sf"/>
</dbReference>